<organism evidence="4 5">
    <name type="scientific">Pseudonocardia ammonioxydans</name>
    <dbReference type="NCBI Taxonomy" id="260086"/>
    <lineage>
        <taxon>Bacteria</taxon>
        <taxon>Bacillati</taxon>
        <taxon>Actinomycetota</taxon>
        <taxon>Actinomycetes</taxon>
        <taxon>Pseudonocardiales</taxon>
        <taxon>Pseudonocardiaceae</taxon>
        <taxon>Pseudonocardia</taxon>
    </lineage>
</organism>
<dbReference type="Proteomes" id="UP000199614">
    <property type="component" value="Unassembled WGS sequence"/>
</dbReference>
<dbReference type="SMART" id="SM00822">
    <property type="entry name" value="PKS_KR"/>
    <property type="match status" value="1"/>
</dbReference>
<reference evidence="4 5" key="1">
    <citation type="submission" date="2016-10" db="EMBL/GenBank/DDBJ databases">
        <authorList>
            <person name="de Groot N.N."/>
        </authorList>
    </citation>
    <scope>NUCLEOTIDE SEQUENCE [LARGE SCALE GENOMIC DNA]</scope>
    <source>
        <strain evidence="4 5">CGMCC 4.1877</strain>
    </source>
</reference>
<dbReference type="OrthoDB" id="9808187at2"/>
<gene>
    <name evidence="4" type="ORF">SAMN05216207_101770</name>
</gene>
<dbReference type="STRING" id="260086.SAMN05216207_101770"/>
<dbReference type="PANTHER" id="PTHR42760:SF133">
    <property type="entry name" value="3-OXOACYL-[ACYL-CARRIER-PROTEIN] REDUCTASE"/>
    <property type="match status" value="1"/>
</dbReference>
<evidence type="ECO:0000256" key="2">
    <source>
        <dbReference type="ARBA" id="ARBA00023002"/>
    </source>
</evidence>
<dbReference type="InterPro" id="IPR002347">
    <property type="entry name" value="SDR_fam"/>
</dbReference>
<dbReference type="PANTHER" id="PTHR42760">
    <property type="entry name" value="SHORT-CHAIN DEHYDROGENASES/REDUCTASES FAMILY MEMBER"/>
    <property type="match status" value="1"/>
</dbReference>
<accession>A0A1I5AB99</accession>
<dbReference type="EMBL" id="FOUY01000017">
    <property type="protein sequence ID" value="SFN59620.1"/>
    <property type="molecule type" value="Genomic_DNA"/>
</dbReference>
<evidence type="ECO:0000313" key="4">
    <source>
        <dbReference type="EMBL" id="SFN59620.1"/>
    </source>
</evidence>
<dbReference type="PRINTS" id="PR00080">
    <property type="entry name" value="SDRFAMILY"/>
</dbReference>
<dbReference type="Gene3D" id="3.40.50.720">
    <property type="entry name" value="NAD(P)-binding Rossmann-like Domain"/>
    <property type="match status" value="1"/>
</dbReference>
<dbReference type="Pfam" id="PF13561">
    <property type="entry name" value="adh_short_C2"/>
    <property type="match status" value="1"/>
</dbReference>
<dbReference type="AlphaFoldDB" id="A0A1I5AB99"/>
<sequence>MSATALVTGGAGGIGRAVCARLAADGFTVLLADLDPAAADAAAALGPGVEPRVLDVTDPESRRAAVARADALGGADLLVNCAGVLRDARIAKLDPALFRSLIGINLVGPLALARLVAAGMAERGRGSIVNVASRAWLGTFGSTAYSTAKGGLVGATRSLALELGPHGITVNAVAPGFVETPMTDGLPPEIRRRTLDAIPVGRAGTPDDAAAAVAYLAGAGYVTGQVLVACGGRSIGSPYSEDGQ</sequence>
<evidence type="ECO:0000259" key="3">
    <source>
        <dbReference type="SMART" id="SM00822"/>
    </source>
</evidence>
<name>A0A1I5AB99_PSUAM</name>
<proteinExistence type="inferred from homology"/>
<keyword evidence="5" id="KW-1185">Reference proteome</keyword>
<dbReference type="FunFam" id="3.40.50.720:FF:000173">
    <property type="entry name" value="3-oxoacyl-[acyl-carrier protein] reductase"/>
    <property type="match status" value="1"/>
</dbReference>
<dbReference type="SUPFAM" id="SSF51735">
    <property type="entry name" value="NAD(P)-binding Rossmann-fold domains"/>
    <property type="match status" value="1"/>
</dbReference>
<keyword evidence="2" id="KW-0560">Oxidoreductase</keyword>
<dbReference type="InterPro" id="IPR057326">
    <property type="entry name" value="KR_dom"/>
</dbReference>
<dbReference type="RefSeq" id="WP_093344554.1">
    <property type="nucleotide sequence ID" value="NZ_FOUY01000017.1"/>
</dbReference>
<dbReference type="InterPro" id="IPR036291">
    <property type="entry name" value="NAD(P)-bd_dom_sf"/>
</dbReference>
<dbReference type="GO" id="GO:0016616">
    <property type="term" value="F:oxidoreductase activity, acting on the CH-OH group of donors, NAD or NADP as acceptor"/>
    <property type="evidence" value="ECO:0007669"/>
    <property type="project" value="UniProtKB-ARBA"/>
</dbReference>
<evidence type="ECO:0000313" key="5">
    <source>
        <dbReference type="Proteomes" id="UP000199614"/>
    </source>
</evidence>
<evidence type="ECO:0000256" key="1">
    <source>
        <dbReference type="ARBA" id="ARBA00006484"/>
    </source>
</evidence>
<protein>
    <submittedName>
        <fullName evidence="4">3-oxoacyl-[acyl-carrier protein] reductase</fullName>
    </submittedName>
</protein>
<comment type="similarity">
    <text evidence="1">Belongs to the short-chain dehydrogenases/reductases (SDR) family.</text>
</comment>
<dbReference type="PRINTS" id="PR00081">
    <property type="entry name" value="GDHRDH"/>
</dbReference>
<feature type="domain" description="Ketoreductase" evidence="3">
    <location>
        <begin position="3"/>
        <end position="176"/>
    </location>
</feature>